<evidence type="ECO:0000313" key="1">
    <source>
        <dbReference type="EMBL" id="JAD76411.1"/>
    </source>
</evidence>
<reference evidence="1" key="1">
    <citation type="submission" date="2014-09" db="EMBL/GenBank/DDBJ databases">
        <authorList>
            <person name="Magalhaes I.L.F."/>
            <person name="Oliveira U."/>
            <person name="Santos F.R."/>
            <person name="Vidigal T.H.D.A."/>
            <person name="Brescovit A.D."/>
            <person name="Santos A.J."/>
        </authorList>
    </citation>
    <scope>NUCLEOTIDE SEQUENCE</scope>
    <source>
        <tissue evidence="1">Shoot tissue taken approximately 20 cm above the soil surface</tissue>
    </source>
</reference>
<accession>A0A0A9CLE1</accession>
<name>A0A0A9CLE1_ARUDO</name>
<protein>
    <submittedName>
        <fullName evidence="1">Uncharacterized protein</fullName>
    </submittedName>
</protein>
<reference evidence="1" key="2">
    <citation type="journal article" date="2015" name="Data Brief">
        <title>Shoot transcriptome of the giant reed, Arundo donax.</title>
        <authorList>
            <person name="Barrero R.A."/>
            <person name="Guerrero F.D."/>
            <person name="Moolhuijzen P."/>
            <person name="Goolsby J.A."/>
            <person name="Tidwell J."/>
            <person name="Bellgard S.E."/>
            <person name="Bellgard M.I."/>
        </authorList>
    </citation>
    <scope>NUCLEOTIDE SEQUENCE</scope>
    <source>
        <tissue evidence="1">Shoot tissue taken approximately 20 cm above the soil surface</tissue>
    </source>
</reference>
<sequence length="51" mass="6093">MIRTRLFCHPLINQNFTLAIATYFSICILEMIRRSVLLELGLEKRVLRRTE</sequence>
<dbReference type="AlphaFoldDB" id="A0A0A9CLE1"/>
<organism evidence="1">
    <name type="scientific">Arundo donax</name>
    <name type="common">Giant reed</name>
    <name type="synonym">Donax arundinaceus</name>
    <dbReference type="NCBI Taxonomy" id="35708"/>
    <lineage>
        <taxon>Eukaryota</taxon>
        <taxon>Viridiplantae</taxon>
        <taxon>Streptophyta</taxon>
        <taxon>Embryophyta</taxon>
        <taxon>Tracheophyta</taxon>
        <taxon>Spermatophyta</taxon>
        <taxon>Magnoliopsida</taxon>
        <taxon>Liliopsida</taxon>
        <taxon>Poales</taxon>
        <taxon>Poaceae</taxon>
        <taxon>PACMAD clade</taxon>
        <taxon>Arundinoideae</taxon>
        <taxon>Arundineae</taxon>
        <taxon>Arundo</taxon>
    </lineage>
</organism>
<proteinExistence type="predicted"/>
<dbReference type="EMBL" id="GBRH01221484">
    <property type="protein sequence ID" value="JAD76411.1"/>
    <property type="molecule type" value="Transcribed_RNA"/>
</dbReference>